<dbReference type="InterPro" id="IPR000160">
    <property type="entry name" value="GGDEF_dom"/>
</dbReference>
<evidence type="ECO:0000259" key="2">
    <source>
        <dbReference type="PROSITE" id="PS50112"/>
    </source>
</evidence>
<dbReference type="SMART" id="SM00091">
    <property type="entry name" value="PAS"/>
    <property type="match status" value="1"/>
</dbReference>
<feature type="domain" description="PAS" evidence="2">
    <location>
        <begin position="5"/>
        <end position="75"/>
    </location>
</feature>
<dbReference type="EMBL" id="BMXV01000005">
    <property type="protein sequence ID" value="GGY74814.1"/>
    <property type="molecule type" value="Genomic_DNA"/>
</dbReference>
<dbReference type="Proteomes" id="UP000601597">
    <property type="component" value="Unassembled WGS sequence"/>
</dbReference>
<keyword evidence="6" id="KW-1185">Reference proteome</keyword>
<dbReference type="SUPFAM" id="SSF55073">
    <property type="entry name" value="Nucleotide cyclase"/>
    <property type="match status" value="1"/>
</dbReference>
<dbReference type="Pfam" id="PF13185">
    <property type="entry name" value="GAF_2"/>
    <property type="match status" value="1"/>
</dbReference>
<dbReference type="InterPro" id="IPR043128">
    <property type="entry name" value="Rev_trsase/Diguanyl_cyclase"/>
</dbReference>
<dbReference type="SUPFAM" id="SSF55781">
    <property type="entry name" value="GAF domain-like"/>
    <property type="match status" value="1"/>
</dbReference>
<dbReference type="PROSITE" id="PS50887">
    <property type="entry name" value="GGDEF"/>
    <property type="match status" value="1"/>
</dbReference>
<dbReference type="InterPro" id="IPR013656">
    <property type="entry name" value="PAS_4"/>
</dbReference>
<dbReference type="Pfam" id="PF08448">
    <property type="entry name" value="PAS_4"/>
    <property type="match status" value="1"/>
</dbReference>
<feature type="domain" description="PAC" evidence="3">
    <location>
        <begin position="78"/>
        <end position="126"/>
    </location>
</feature>
<dbReference type="CDD" id="cd01949">
    <property type="entry name" value="GGDEF"/>
    <property type="match status" value="1"/>
</dbReference>
<dbReference type="Gene3D" id="3.30.70.270">
    <property type="match status" value="1"/>
</dbReference>
<evidence type="ECO:0000259" key="3">
    <source>
        <dbReference type="PROSITE" id="PS50113"/>
    </source>
</evidence>
<feature type="domain" description="GGDEF" evidence="4">
    <location>
        <begin position="309"/>
        <end position="434"/>
    </location>
</feature>
<reference evidence="6" key="1">
    <citation type="journal article" date="2019" name="Int. J. Syst. Evol. Microbiol.">
        <title>The Global Catalogue of Microorganisms (GCM) 10K type strain sequencing project: providing services to taxonomists for standard genome sequencing and annotation.</title>
        <authorList>
            <consortium name="The Broad Institute Genomics Platform"/>
            <consortium name="The Broad Institute Genome Sequencing Center for Infectious Disease"/>
            <person name="Wu L."/>
            <person name="Ma J."/>
        </authorList>
    </citation>
    <scope>NUCLEOTIDE SEQUENCE [LARGE SCALE GENOMIC DNA]</scope>
    <source>
        <strain evidence="6">KCTC 22280</strain>
    </source>
</reference>
<proteinExistence type="predicted"/>
<dbReference type="InterPro" id="IPR035965">
    <property type="entry name" value="PAS-like_dom_sf"/>
</dbReference>
<gene>
    <name evidence="5" type="ORF">GCM10007071_22480</name>
</gene>
<name>A0ABQ3B5U9_9GAMM</name>
<dbReference type="RefSeq" id="WP_189576455.1">
    <property type="nucleotide sequence ID" value="NZ_BMXV01000005.1"/>
</dbReference>
<dbReference type="SUPFAM" id="SSF55785">
    <property type="entry name" value="PYP-like sensor domain (PAS domain)"/>
    <property type="match status" value="1"/>
</dbReference>
<dbReference type="InterPro" id="IPR029016">
    <property type="entry name" value="GAF-like_dom_sf"/>
</dbReference>
<dbReference type="NCBIfam" id="TIGR00254">
    <property type="entry name" value="GGDEF"/>
    <property type="match status" value="1"/>
</dbReference>
<dbReference type="Gene3D" id="3.30.450.20">
    <property type="entry name" value="PAS domain"/>
    <property type="match status" value="1"/>
</dbReference>
<evidence type="ECO:0000256" key="1">
    <source>
        <dbReference type="ARBA" id="ARBA00022777"/>
    </source>
</evidence>
<dbReference type="InterPro" id="IPR052163">
    <property type="entry name" value="DGC-Regulatory_Protein"/>
</dbReference>
<dbReference type="PROSITE" id="PS50113">
    <property type="entry name" value="PAC"/>
    <property type="match status" value="1"/>
</dbReference>
<dbReference type="InterPro" id="IPR029787">
    <property type="entry name" value="Nucleotide_cyclase"/>
</dbReference>
<sequence>MTPTDQPFLANFADLLLDAICVVDEEGYLRYISAAGERIFGYAPEEMVGRLIFDFVHPQDRQKTLESAARVLGGEPLLNFENRYLRKDGTVAYIMWSARWSEADGIRVGVARDVTERRHAESMRTALYAISEAATASNNLPALFERIHPVMEDLLPAGSYTLARCASDTGEIEFPFATNRLGDVVDLPFARAGSVCRRVIACRRSLLLNRAGAAGEAPFSCLGVPLDFAGGVTGALTVLSNVPGAAYSEQDRELLQFVAVQLAAAMERIALQARMSYMAQYDQLTGLPNRALFLDRLQTALARAHRQGTRLAVLFLDLNDFKTVNDRYGHSAGDQLLQAVATTLNGNLREMDTAARLGGDEFVVLLESIEQPDDARLVAEKLLASLSVPHALSEASVISVPSIGWAVYPEDGEDADRLIAHADHGMYRNKKDRR</sequence>
<dbReference type="Gene3D" id="3.30.450.40">
    <property type="match status" value="1"/>
</dbReference>
<dbReference type="PANTHER" id="PTHR46663">
    <property type="entry name" value="DIGUANYLATE CYCLASE DGCT-RELATED"/>
    <property type="match status" value="1"/>
</dbReference>
<dbReference type="SMART" id="SM00267">
    <property type="entry name" value="GGDEF"/>
    <property type="match status" value="1"/>
</dbReference>
<dbReference type="InterPro" id="IPR003018">
    <property type="entry name" value="GAF"/>
</dbReference>
<protein>
    <submittedName>
        <fullName evidence="5">Diguanylate cyclase</fullName>
    </submittedName>
</protein>
<dbReference type="PROSITE" id="PS50112">
    <property type="entry name" value="PAS"/>
    <property type="match status" value="1"/>
</dbReference>
<dbReference type="PANTHER" id="PTHR46663:SF3">
    <property type="entry name" value="SLL0267 PROTEIN"/>
    <property type="match status" value="1"/>
</dbReference>
<dbReference type="InterPro" id="IPR000700">
    <property type="entry name" value="PAS-assoc_C"/>
</dbReference>
<accession>A0ABQ3B5U9</accession>
<comment type="caution">
    <text evidence="5">The sequence shown here is derived from an EMBL/GenBank/DDBJ whole genome shotgun (WGS) entry which is preliminary data.</text>
</comment>
<dbReference type="InterPro" id="IPR000014">
    <property type="entry name" value="PAS"/>
</dbReference>
<dbReference type="CDD" id="cd00130">
    <property type="entry name" value="PAS"/>
    <property type="match status" value="1"/>
</dbReference>
<evidence type="ECO:0000313" key="5">
    <source>
        <dbReference type="EMBL" id="GGY74814.1"/>
    </source>
</evidence>
<organism evidence="5 6">
    <name type="scientific">Marinobacter zhanjiangensis</name>
    <dbReference type="NCBI Taxonomy" id="578215"/>
    <lineage>
        <taxon>Bacteria</taxon>
        <taxon>Pseudomonadati</taxon>
        <taxon>Pseudomonadota</taxon>
        <taxon>Gammaproteobacteria</taxon>
        <taxon>Pseudomonadales</taxon>
        <taxon>Marinobacteraceae</taxon>
        <taxon>Marinobacter</taxon>
    </lineage>
</organism>
<evidence type="ECO:0000259" key="4">
    <source>
        <dbReference type="PROSITE" id="PS50887"/>
    </source>
</evidence>
<keyword evidence="1" id="KW-0418">Kinase</keyword>
<dbReference type="Pfam" id="PF00990">
    <property type="entry name" value="GGDEF"/>
    <property type="match status" value="1"/>
</dbReference>
<evidence type="ECO:0000313" key="6">
    <source>
        <dbReference type="Proteomes" id="UP000601597"/>
    </source>
</evidence>
<dbReference type="NCBIfam" id="TIGR00229">
    <property type="entry name" value="sensory_box"/>
    <property type="match status" value="1"/>
</dbReference>
<keyword evidence="1" id="KW-0808">Transferase</keyword>